<dbReference type="Gene3D" id="3.10.50.40">
    <property type="match status" value="1"/>
</dbReference>
<dbReference type="PANTHER" id="PTHR43811:SF19">
    <property type="entry name" value="39 KDA FK506-BINDING NUCLEAR PROTEIN"/>
    <property type="match status" value="1"/>
</dbReference>
<dbReference type="PROSITE" id="PS51257">
    <property type="entry name" value="PROKAR_LIPOPROTEIN"/>
    <property type="match status" value="1"/>
</dbReference>
<evidence type="ECO:0000256" key="5">
    <source>
        <dbReference type="ARBA" id="ARBA00023235"/>
    </source>
</evidence>
<dbReference type="InterPro" id="IPR046357">
    <property type="entry name" value="PPIase_dom_sf"/>
</dbReference>
<comment type="similarity">
    <text evidence="2">Belongs to the FKBP-type PPIase family.</text>
</comment>
<evidence type="ECO:0000313" key="10">
    <source>
        <dbReference type="Proteomes" id="UP000194218"/>
    </source>
</evidence>
<keyword evidence="4 6" id="KW-0697">Rotamase</keyword>
<organism evidence="9 10">
    <name type="scientific">Streptomyces marincola</name>
    <dbReference type="NCBI Taxonomy" id="2878388"/>
    <lineage>
        <taxon>Bacteria</taxon>
        <taxon>Bacillati</taxon>
        <taxon>Actinomycetota</taxon>
        <taxon>Actinomycetes</taxon>
        <taxon>Kitasatosporales</taxon>
        <taxon>Streptomycetaceae</taxon>
        <taxon>Streptomyces</taxon>
    </lineage>
</organism>
<evidence type="ECO:0000259" key="8">
    <source>
        <dbReference type="PROSITE" id="PS50059"/>
    </source>
</evidence>
<feature type="region of interest" description="Disordered" evidence="7">
    <location>
        <begin position="27"/>
        <end position="52"/>
    </location>
</feature>
<dbReference type="OrthoDB" id="25996at2"/>
<dbReference type="EC" id="5.2.1.8" evidence="3 6"/>
<accession>A0A1W7D3R8</accession>
<dbReference type="KEGG" id="smao:CAG99_24950"/>
<feature type="domain" description="PPIase FKBP-type" evidence="8">
    <location>
        <begin position="250"/>
        <end position="340"/>
    </location>
</feature>
<evidence type="ECO:0000256" key="6">
    <source>
        <dbReference type="PROSITE-ProRule" id="PRU00277"/>
    </source>
</evidence>
<dbReference type="GO" id="GO:0003755">
    <property type="term" value="F:peptidyl-prolyl cis-trans isomerase activity"/>
    <property type="evidence" value="ECO:0007669"/>
    <property type="project" value="UniProtKB-KW"/>
</dbReference>
<evidence type="ECO:0000256" key="2">
    <source>
        <dbReference type="ARBA" id="ARBA00006577"/>
    </source>
</evidence>
<evidence type="ECO:0000313" key="9">
    <source>
        <dbReference type="EMBL" id="ARQ71645.1"/>
    </source>
</evidence>
<gene>
    <name evidence="9" type="ORF">CAG99_24950</name>
</gene>
<dbReference type="PANTHER" id="PTHR43811">
    <property type="entry name" value="FKBP-TYPE PEPTIDYL-PROLYL CIS-TRANS ISOMERASE FKPA"/>
    <property type="match status" value="1"/>
</dbReference>
<dbReference type="AlphaFoldDB" id="A0A1W7D3R8"/>
<evidence type="ECO:0000256" key="7">
    <source>
        <dbReference type="SAM" id="MobiDB-lite"/>
    </source>
</evidence>
<dbReference type="Proteomes" id="UP000194218">
    <property type="component" value="Chromosome"/>
</dbReference>
<dbReference type="Pfam" id="PF00254">
    <property type="entry name" value="FKBP_C"/>
    <property type="match status" value="1"/>
</dbReference>
<dbReference type="InterPro" id="IPR001179">
    <property type="entry name" value="PPIase_FKBP_dom"/>
</dbReference>
<dbReference type="PROSITE" id="PS50059">
    <property type="entry name" value="FKBP_PPIASE"/>
    <property type="match status" value="1"/>
</dbReference>
<dbReference type="SUPFAM" id="SSF54534">
    <property type="entry name" value="FKBP-like"/>
    <property type="match status" value="1"/>
</dbReference>
<evidence type="ECO:0000256" key="1">
    <source>
        <dbReference type="ARBA" id="ARBA00000971"/>
    </source>
</evidence>
<reference evidence="9 10" key="1">
    <citation type="submission" date="2017-05" db="EMBL/GenBank/DDBJ databases">
        <title>Complete genome sequence of Streptomyces sp. SCSIO 03032 revealed the diverse biosynthetic pathways for its bioactive secondary metabolites.</title>
        <authorList>
            <person name="Ma L."/>
            <person name="Zhu Y."/>
            <person name="Zhang W."/>
            <person name="Zhang G."/>
            <person name="Tian X."/>
            <person name="Zhang S."/>
            <person name="Zhang C."/>
        </authorList>
    </citation>
    <scope>NUCLEOTIDE SEQUENCE [LARGE SCALE GENOMIC DNA]</scope>
    <source>
        <strain evidence="9 10">SCSIO 03032</strain>
    </source>
</reference>
<evidence type="ECO:0000256" key="3">
    <source>
        <dbReference type="ARBA" id="ARBA00013194"/>
    </source>
</evidence>
<proteinExistence type="inferred from homology"/>
<keyword evidence="10" id="KW-1185">Reference proteome</keyword>
<comment type="catalytic activity">
    <reaction evidence="1 6">
        <text>[protein]-peptidylproline (omega=180) = [protein]-peptidylproline (omega=0)</text>
        <dbReference type="Rhea" id="RHEA:16237"/>
        <dbReference type="Rhea" id="RHEA-COMP:10747"/>
        <dbReference type="Rhea" id="RHEA-COMP:10748"/>
        <dbReference type="ChEBI" id="CHEBI:83833"/>
        <dbReference type="ChEBI" id="CHEBI:83834"/>
        <dbReference type="EC" id="5.2.1.8"/>
    </reaction>
</comment>
<protein>
    <recommendedName>
        <fullName evidence="3 6">peptidylprolyl isomerase</fullName>
        <ecNumber evidence="3 6">5.2.1.8</ecNumber>
    </recommendedName>
</protein>
<evidence type="ECO:0000256" key="4">
    <source>
        <dbReference type="ARBA" id="ARBA00023110"/>
    </source>
</evidence>
<dbReference type="RefSeq" id="WP_086161485.1">
    <property type="nucleotide sequence ID" value="NZ_CP021121.1"/>
</dbReference>
<sequence>MIPTKRAHRVAAVLAVPALLLTACGSEDSGAADDSSAPSGPVATVSGDLGAPPEITVDEDAEISEETVVEVVSEGDGAEVRDGDFVRMDVVGQVTANQMELLNTWANPEQTQGDGQAEEGGEAPRRQFVVQVGVESMIPAQATAPLVGTTVGSRVQVEGPVTEMLGDGAVNAGFSADDGMVWVFDIGATVTVDAASHVEGEQAATADGLPEITDQGDEAPAITIPEGQDPPAELQEQVLIEGDGPEITDGQGVIAQYVGVTWADGETFDSSWERGAASGFQIGTQSVVAGWDQGLAGKNVGDRVLLVIPPDLGYGDNEQANGAIPPGSTLVFVVDVIGMV</sequence>
<keyword evidence="5 6" id="KW-0413">Isomerase</keyword>
<dbReference type="EMBL" id="CP021121">
    <property type="protein sequence ID" value="ARQ71645.1"/>
    <property type="molecule type" value="Genomic_DNA"/>
</dbReference>
<feature type="compositionally biased region" description="Low complexity" evidence="7">
    <location>
        <begin position="27"/>
        <end position="41"/>
    </location>
</feature>
<name>A0A1W7D3R8_9ACTN</name>